<comment type="similarity">
    <text evidence="2 9">Belongs to the peptidase M18 family.</text>
</comment>
<dbReference type="RefSeq" id="WP_023355950.1">
    <property type="nucleotide sequence ID" value="NZ_KI535371.1"/>
</dbReference>
<dbReference type="SUPFAM" id="SSF53187">
    <property type="entry name" value="Zn-dependent exopeptidases"/>
    <property type="match status" value="1"/>
</dbReference>
<accession>V2Z3N4</accession>
<name>V2Z3N4_9FIRM</name>
<dbReference type="EMBL" id="ACIL03000021">
    <property type="protein sequence ID" value="ESL01550.1"/>
    <property type="molecule type" value="Genomic_DNA"/>
</dbReference>
<evidence type="ECO:0000256" key="9">
    <source>
        <dbReference type="RuleBase" id="RU004386"/>
    </source>
</evidence>
<keyword evidence="4 9" id="KW-0645">Protease</keyword>
<evidence type="ECO:0000313" key="12">
    <source>
        <dbReference type="Proteomes" id="UP000018227"/>
    </source>
</evidence>
<dbReference type="NCBIfam" id="NF002759">
    <property type="entry name" value="PRK02813.1"/>
    <property type="match status" value="1"/>
</dbReference>
<keyword evidence="7 9" id="KW-0862">Zinc</keyword>
<dbReference type="GO" id="GO:0005737">
    <property type="term" value="C:cytoplasm"/>
    <property type="evidence" value="ECO:0007669"/>
    <property type="project" value="UniProtKB-ARBA"/>
</dbReference>
<dbReference type="SUPFAM" id="SSF101821">
    <property type="entry name" value="Aminopeptidase/glucanase lid domain"/>
    <property type="match status" value="1"/>
</dbReference>
<comment type="cofactor">
    <cofactor evidence="1 10">
        <name>Zn(2+)</name>
        <dbReference type="ChEBI" id="CHEBI:29105"/>
    </cofactor>
</comment>
<evidence type="ECO:0000256" key="7">
    <source>
        <dbReference type="ARBA" id="ARBA00022833"/>
    </source>
</evidence>
<evidence type="ECO:0000313" key="11">
    <source>
        <dbReference type="EMBL" id="ESL01550.1"/>
    </source>
</evidence>
<dbReference type="GO" id="GO:0004177">
    <property type="term" value="F:aminopeptidase activity"/>
    <property type="evidence" value="ECO:0007669"/>
    <property type="project" value="UniProtKB-KW"/>
</dbReference>
<dbReference type="Gene3D" id="3.40.630.10">
    <property type="entry name" value="Zn peptidases"/>
    <property type="match status" value="1"/>
</dbReference>
<comment type="caution">
    <text evidence="11">The sequence shown here is derived from an EMBL/GenBank/DDBJ whole genome shotgun (WGS) entry which is preliminary data.</text>
</comment>
<evidence type="ECO:0000256" key="4">
    <source>
        <dbReference type="ARBA" id="ARBA00022670"/>
    </source>
</evidence>
<dbReference type="PANTHER" id="PTHR28570:SF3">
    <property type="entry name" value="ASPARTYL AMINOPEPTIDASE"/>
    <property type="match status" value="1"/>
</dbReference>
<dbReference type="GO" id="GO:0006508">
    <property type="term" value="P:proteolysis"/>
    <property type="evidence" value="ECO:0007669"/>
    <property type="project" value="UniProtKB-KW"/>
</dbReference>
<keyword evidence="5 9" id="KW-0479">Metal-binding</keyword>
<evidence type="ECO:0000256" key="5">
    <source>
        <dbReference type="ARBA" id="ARBA00022723"/>
    </source>
</evidence>
<proteinExistence type="inferred from homology"/>
<dbReference type="GO" id="GO:0008270">
    <property type="term" value="F:zinc ion binding"/>
    <property type="evidence" value="ECO:0007669"/>
    <property type="project" value="InterPro"/>
</dbReference>
<dbReference type="GO" id="GO:0008237">
    <property type="term" value="F:metallopeptidase activity"/>
    <property type="evidence" value="ECO:0007669"/>
    <property type="project" value="UniProtKB-KW"/>
</dbReference>
<evidence type="ECO:0000256" key="6">
    <source>
        <dbReference type="ARBA" id="ARBA00022801"/>
    </source>
</evidence>
<dbReference type="STRING" id="592026.GCWU0000282_003109"/>
<keyword evidence="6 9" id="KW-0378">Hydrolase</keyword>
<evidence type="ECO:0000256" key="1">
    <source>
        <dbReference type="ARBA" id="ARBA00001947"/>
    </source>
</evidence>
<keyword evidence="8 9" id="KW-0482">Metalloprotease</keyword>
<dbReference type="InterPro" id="IPR023358">
    <property type="entry name" value="Peptidase_M18_dom2"/>
</dbReference>
<gene>
    <name evidence="11" type="ORF">GCWU0000282_003109</name>
</gene>
<dbReference type="eggNOG" id="COG1362">
    <property type="taxonomic scope" value="Bacteria"/>
</dbReference>
<dbReference type="Proteomes" id="UP000018227">
    <property type="component" value="Unassembled WGS sequence"/>
</dbReference>
<keyword evidence="12" id="KW-1185">Reference proteome</keyword>
<evidence type="ECO:0000256" key="3">
    <source>
        <dbReference type="ARBA" id="ARBA00022438"/>
    </source>
</evidence>
<dbReference type="EC" id="3.4.11.-" evidence="10"/>
<evidence type="ECO:0000256" key="10">
    <source>
        <dbReference type="RuleBase" id="RU004387"/>
    </source>
</evidence>
<dbReference type="PRINTS" id="PR00932">
    <property type="entry name" value="AMINO1PTASE"/>
</dbReference>
<dbReference type="InterPro" id="IPR001948">
    <property type="entry name" value="Peptidase_M18"/>
</dbReference>
<dbReference type="OrthoDB" id="9764268at2"/>
<sequence>MDKYLEASKRLIGFLDANPSPFHVIAALGKMYENAGFKRLSEKERFEVKKGGNYYVTRNNSSIIAFKIPKKDFKGFNITAAHSDSPTFKIKANAEITAEKNFVKLNVEKYGGMLMAPWFDRPLGIAGRVMVKKGTKIEENLIHIDRDIIMIPNLAIHMNREANDGYKYNAQTDTQPIFAELGSDVTLYDIIAKELGVSKDAILDTDLFLTNRVKGTVWGANNEFIAAGRLDDLQCVFAGAESIIEAKNKNNIAVHCVFDNEEVGSGTKQGAASTFLKDVLTRVNKALGGDEESYLQAVARSFMVSADNAHSVHPNYTEKADPCNRPVVNKGVVIKYNANQKYTTDAVSGAVFRDICAEAEVPVQTFTNRSDVAGGSTLGNISNAQVSLNAVDIGMAQWAMHSPYESGGVKDTYYLEAAMKKFFETDISAKI</sequence>
<keyword evidence="3 9" id="KW-0031">Aminopeptidase</keyword>
<evidence type="ECO:0000256" key="2">
    <source>
        <dbReference type="ARBA" id="ARBA00008290"/>
    </source>
</evidence>
<protein>
    <recommendedName>
        <fullName evidence="10">M18 family aminopeptidase</fullName>
        <ecNumber evidence="10">3.4.11.-</ecNumber>
    </recommendedName>
</protein>
<reference evidence="11 12" key="1">
    <citation type="submission" date="2013-06" db="EMBL/GenBank/DDBJ databases">
        <authorList>
            <person name="Weinstock G."/>
            <person name="Sodergren E."/>
            <person name="Clifton S."/>
            <person name="Fulton L."/>
            <person name="Fulton B."/>
            <person name="Courtney L."/>
            <person name="Fronick C."/>
            <person name="Harrison M."/>
            <person name="Strong C."/>
            <person name="Farmer C."/>
            <person name="Delahaunty K."/>
            <person name="Markovic C."/>
            <person name="Hall O."/>
            <person name="Minx P."/>
            <person name="Tomlinson C."/>
            <person name="Mitreva M."/>
            <person name="Nelson J."/>
            <person name="Hou S."/>
            <person name="Wollam A."/>
            <person name="Pepin K.H."/>
            <person name="Johnson M."/>
            <person name="Bhonagiri V."/>
            <person name="Nash W.E."/>
            <person name="Warren W."/>
            <person name="Chinwalla A."/>
            <person name="Mardis E.R."/>
            <person name="Wilson R.K."/>
        </authorList>
    </citation>
    <scope>NUCLEOTIDE SEQUENCE [LARGE SCALE GENOMIC DNA]</scope>
    <source>
        <strain evidence="11 12">ATCC 51271</strain>
    </source>
</reference>
<evidence type="ECO:0000256" key="8">
    <source>
        <dbReference type="ARBA" id="ARBA00023049"/>
    </source>
</evidence>
<dbReference type="CDD" id="cd05658">
    <property type="entry name" value="M18_DAP"/>
    <property type="match status" value="1"/>
</dbReference>
<organism evidence="11 12">
    <name type="scientific">Catonella morbi ATCC 51271</name>
    <dbReference type="NCBI Taxonomy" id="592026"/>
    <lineage>
        <taxon>Bacteria</taxon>
        <taxon>Bacillati</taxon>
        <taxon>Bacillota</taxon>
        <taxon>Clostridia</taxon>
        <taxon>Lachnospirales</taxon>
        <taxon>Lachnospiraceae</taxon>
        <taxon>Catonella</taxon>
    </lineage>
</organism>
<dbReference type="Pfam" id="PF02127">
    <property type="entry name" value="Peptidase_M18"/>
    <property type="match status" value="1"/>
</dbReference>
<dbReference type="AlphaFoldDB" id="V2Z3N4"/>
<dbReference type="Gene3D" id="2.30.250.10">
    <property type="entry name" value="Aminopeptidase i, Domain 2"/>
    <property type="match status" value="1"/>
</dbReference>
<dbReference type="PANTHER" id="PTHR28570">
    <property type="entry name" value="ASPARTYL AMINOPEPTIDASE"/>
    <property type="match status" value="1"/>
</dbReference>
<dbReference type="HOGENOM" id="CLU_019532_2_0_9"/>